<dbReference type="AlphaFoldDB" id="A0A6I8MH61"/>
<sequence length="347" mass="37827">MGVLQNLRDALALPSLAAAHTASVESPWATRGNLLPVSTPDFLEQSHTISRAGAMSLPPVARARRIIVSSIARCDLAAYRGDEQIDTPDWLTSTDGVMSPYHRMVWTIDDLFFHGWSLWAIERDRSGEILAADRVPFDDWSIDPENRVTWNGTLVGEDQVILIPGVDDGILRHSQALIDARELYAAASRASRSPVAHTELHQTGGDILSQEGIYDLLSAWARARRAPDGAVSFTPPNIEVKTHGSADSHLLVGGRNAAAVDIARVCGIPAVLLDASTDADKSIKYSNVDTRNIELIDYCLNSFMAPIAARLGMDDVVAPGIRLEFDTERLTSLTDVSVPDDENRNQQ</sequence>
<dbReference type="Gene3D" id="1.20.1270.210">
    <property type="match status" value="1"/>
</dbReference>
<dbReference type="InterPro" id="IPR006944">
    <property type="entry name" value="Phage/GTA_portal"/>
</dbReference>
<dbReference type="Pfam" id="PF04860">
    <property type="entry name" value="Phage_portal"/>
    <property type="match status" value="1"/>
</dbReference>
<name>A0A6I8MH61_9CORY</name>
<dbReference type="Gene3D" id="3.40.140.120">
    <property type="match status" value="1"/>
</dbReference>
<dbReference type="KEGG" id="crf:FRC0190_01853"/>
<dbReference type="Gene3D" id="3.30.1120.70">
    <property type="match status" value="1"/>
</dbReference>
<dbReference type="EMBL" id="LR738855">
    <property type="protein sequence ID" value="VZH85921.1"/>
    <property type="molecule type" value="Genomic_DNA"/>
</dbReference>
<reference evidence="1 2" key="1">
    <citation type="submission" date="2019-11" db="EMBL/GenBank/DDBJ databases">
        <authorList>
            <person name="Brisse S."/>
        </authorList>
    </citation>
    <scope>NUCLEOTIDE SEQUENCE [LARGE SCALE GENOMIC DNA]</scope>
    <source>
        <strain evidence="1">FRC0190</strain>
    </source>
</reference>
<organism evidence="1 2">
    <name type="scientific">Corynebacterium rouxii</name>
    <dbReference type="NCBI Taxonomy" id="2719119"/>
    <lineage>
        <taxon>Bacteria</taxon>
        <taxon>Bacillati</taxon>
        <taxon>Actinomycetota</taxon>
        <taxon>Actinomycetes</taxon>
        <taxon>Mycobacteriales</taxon>
        <taxon>Corynebacteriaceae</taxon>
        <taxon>Corynebacterium</taxon>
    </lineage>
</organism>
<accession>A0A6I8MH61</accession>
<evidence type="ECO:0000313" key="1">
    <source>
        <dbReference type="EMBL" id="VZH85921.1"/>
    </source>
</evidence>
<proteinExistence type="predicted"/>
<gene>
    <name evidence="1" type="ORF">FRC0190_01853</name>
</gene>
<dbReference type="Proteomes" id="UP000423525">
    <property type="component" value="Chromosome"/>
</dbReference>
<protein>
    <submittedName>
        <fullName evidence="1">Phage portal protein</fullName>
    </submittedName>
</protein>
<dbReference type="RefSeq" id="WP_155873805.1">
    <property type="nucleotide sequence ID" value="NZ_CP168248.1"/>
</dbReference>
<evidence type="ECO:0000313" key="2">
    <source>
        <dbReference type="Proteomes" id="UP000423525"/>
    </source>
</evidence>